<dbReference type="GO" id="GO:0005829">
    <property type="term" value="C:cytosol"/>
    <property type="evidence" value="ECO:0007669"/>
    <property type="project" value="TreeGrafter"/>
</dbReference>
<keyword evidence="3 7" id="KW-0547">Nucleotide-binding</keyword>
<dbReference type="SUPFAM" id="SSF81593">
    <property type="entry name" value="Nucleotidyltransferase substrate binding subunit/domain"/>
    <property type="match status" value="2"/>
</dbReference>
<evidence type="ECO:0000259" key="8">
    <source>
        <dbReference type="Pfam" id="PF03710"/>
    </source>
</evidence>
<evidence type="ECO:0000256" key="2">
    <source>
        <dbReference type="ARBA" id="ARBA00022695"/>
    </source>
</evidence>
<dbReference type="Pfam" id="PF03710">
    <property type="entry name" value="GlnE"/>
    <property type="match status" value="2"/>
</dbReference>
<dbReference type="NCBIfam" id="NF010707">
    <property type="entry name" value="PRK14109.1"/>
    <property type="match status" value="1"/>
</dbReference>
<comment type="caution">
    <text evidence="10">The sequence shown here is derived from an EMBL/GenBank/DDBJ whole genome shotgun (WGS) entry which is preliminary data.</text>
</comment>
<name>A0A077M965_9MICO</name>
<dbReference type="AlphaFoldDB" id="A0A077M965"/>
<evidence type="ECO:0000256" key="7">
    <source>
        <dbReference type="HAMAP-Rule" id="MF_00802"/>
    </source>
</evidence>
<dbReference type="Gene3D" id="1.20.120.330">
    <property type="entry name" value="Nucleotidyltransferases domain 2"/>
    <property type="match status" value="2"/>
</dbReference>
<proteinExistence type="inferred from homology"/>
<dbReference type="CDD" id="cd05401">
    <property type="entry name" value="NT_GlnE_GlnD_like"/>
    <property type="match status" value="2"/>
</dbReference>
<dbReference type="InterPro" id="IPR023057">
    <property type="entry name" value="GlnE"/>
</dbReference>
<dbReference type="EMBL" id="CAJC01000161">
    <property type="protein sequence ID" value="CCI53851.1"/>
    <property type="molecule type" value="Genomic_DNA"/>
</dbReference>
<dbReference type="Pfam" id="PF08335">
    <property type="entry name" value="GlnD_UR_UTase"/>
    <property type="match status" value="2"/>
</dbReference>
<keyword evidence="1 7" id="KW-0808">Transferase</keyword>
<dbReference type="InterPro" id="IPR043519">
    <property type="entry name" value="NT_sf"/>
</dbReference>
<feature type="domain" description="PII-uridylyltransferase/Glutamine-synthetase adenylyltransferase" evidence="9">
    <location>
        <begin position="360"/>
        <end position="500"/>
    </location>
</feature>
<comment type="catalytic activity">
    <reaction evidence="7">
        <text>[glutamine synthetase]-L-tyrosine + ATP = [glutamine synthetase]-O(4)-(5'-adenylyl)-L-tyrosine + diphosphate</text>
        <dbReference type="Rhea" id="RHEA:18589"/>
        <dbReference type="Rhea" id="RHEA-COMP:10660"/>
        <dbReference type="Rhea" id="RHEA-COMP:10661"/>
        <dbReference type="ChEBI" id="CHEBI:30616"/>
        <dbReference type="ChEBI" id="CHEBI:33019"/>
        <dbReference type="ChEBI" id="CHEBI:46858"/>
        <dbReference type="ChEBI" id="CHEBI:83624"/>
        <dbReference type="EC" id="2.7.7.42"/>
    </reaction>
</comment>
<protein>
    <recommendedName>
        <fullName evidence="7">Bifunctional glutamine synthetase adenylyltransferase/adenylyl-removing enzyme</fullName>
    </recommendedName>
    <alternativeName>
        <fullName evidence="7">ATP:glutamine synthetase adenylyltransferase</fullName>
    </alternativeName>
    <alternativeName>
        <fullName evidence="7">ATase</fullName>
    </alternativeName>
    <domain>
        <recommendedName>
            <fullName evidence="7">Glutamine synthetase adenylyl-L-tyrosine phosphorylase</fullName>
            <ecNumber evidence="7">2.7.7.89</ecNumber>
        </recommendedName>
        <alternativeName>
            <fullName evidence="7">Adenylyl removase</fullName>
            <shortName evidence="7">AR</shortName>
            <shortName evidence="7">AT-N</shortName>
        </alternativeName>
    </domain>
    <domain>
        <recommendedName>
            <fullName evidence="7">Glutamine synthetase adenylyl transferase</fullName>
            <ecNumber evidence="7">2.7.7.42</ecNumber>
        </recommendedName>
        <alternativeName>
            <fullName evidence="7">Adenylyl transferase</fullName>
            <shortName evidence="7">AT</shortName>
            <shortName evidence="7">AT-C</shortName>
        </alternativeName>
    </domain>
</protein>
<evidence type="ECO:0000259" key="9">
    <source>
        <dbReference type="Pfam" id="PF08335"/>
    </source>
</evidence>
<feature type="region of interest" description="Adenylyl transferase" evidence="7">
    <location>
        <begin position="512"/>
        <end position="1015"/>
    </location>
</feature>
<gene>
    <name evidence="7 10" type="primary">glnE</name>
    <name evidence="10" type="ORF">BN13_50020</name>
</gene>
<dbReference type="PANTHER" id="PTHR30621:SF0">
    <property type="entry name" value="BIFUNCTIONAL GLUTAMINE SYNTHETASE ADENYLYLTRANSFERASE_ADENYLYL-REMOVING ENZYME"/>
    <property type="match status" value="1"/>
</dbReference>
<keyword evidence="11" id="KW-1185">Reference proteome</keyword>
<dbReference type="Gene3D" id="3.30.460.10">
    <property type="entry name" value="Beta Polymerase, domain 2"/>
    <property type="match status" value="2"/>
</dbReference>
<dbReference type="GO" id="GO:0047388">
    <property type="term" value="F:[glutamine synthetase]-adenylyl-L-tyrosine phosphorylase activity"/>
    <property type="evidence" value="ECO:0007669"/>
    <property type="project" value="UniProtKB-EC"/>
</dbReference>
<dbReference type="SUPFAM" id="SSF81301">
    <property type="entry name" value="Nucleotidyltransferase"/>
    <property type="match status" value="2"/>
</dbReference>
<dbReference type="GO" id="GO:0000287">
    <property type="term" value="F:magnesium ion binding"/>
    <property type="evidence" value="ECO:0007669"/>
    <property type="project" value="UniProtKB-UniRule"/>
</dbReference>
<comment type="cofactor">
    <cofactor evidence="7">
        <name>Mg(2+)</name>
        <dbReference type="ChEBI" id="CHEBI:18420"/>
    </cofactor>
</comment>
<evidence type="ECO:0000313" key="11">
    <source>
        <dbReference type="Proteomes" id="UP000035720"/>
    </source>
</evidence>
<keyword evidence="5 7" id="KW-0460">Magnesium</keyword>
<dbReference type="EC" id="2.7.7.42" evidence="7"/>
<dbReference type="GO" id="GO:0000820">
    <property type="term" value="P:regulation of glutamine family amino acid metabolic process"/>
    <property type="evidence" value="ECO:0007669"/>
    <property type="project" value="UniProtKB-UniRule"/>
</dbReference>
<dbReference type="Proteomes" id="UP000035720">
    <property type="component" value="Unassembled WGS sequence"/>
</dbReference>
<evidence type="ECO:0000256" key="3">
    <source>
        <dbReference type="ARBA" id="ARBA00022741"/>
    </source>
</evidence>
<comment type="function">
    <text evidence="7">Involved in the regulation of glutamine synthetase GlnA, a key enzyme in the process to assimilate ammonia. When cellular nitrogen levels are high, the C-terminal adenylyl transferase (AT) inactivates GlnA by covalent transfer of an adenylyl group from ATP to specific tyrosine residue of GlnA, thus reducing its activity. Conversely, when nitrogen levels are low, the N-terminal adenylyl removase (AR) activates GlnA by removing the adenylyl group by phosphorolysis, increasing its activity. The regulatory region of GlnE binds the signal transduction protein PII (GlnB) which indicates the nitrogen status of the cell.</text>
</comment>
<keyword evidence="10" id="KW-0436">Ligase</keyword>
<evidence type="ECO:0000256" key="1">
    <source>
        <dbReference type="ARBA" id="ARBA00022679"/>
    </source>
</evidence>
<accession>A0A077M965</accession>
<sequence length="1015" mass="110562">MATTRAGSPEAMLARLGFAEPDRAARLLSDPALAGLIDPLDDSFADGPIQALAEVADPDLALLSLVRLMEALRAAANREPETSPLHRDVAALIAELRRPGVGRQRLLAVLGASIALGDHLVCHPEHWRSVADAKPRSVEQRIARIVGKVKNPPDGLSPEDALRVFYRRGLLGITALDLTAPDPLEELPRTAAALADLAQAALEAAYEIARMEAGAAADTVRLAVIAMGKTGGRELNYISDVDVIFVAEPAPGLPEEEAMRVGTTMAARIMTACGKSTPAGTLWPVDAALRPEGKAGPLVRTVASHRHYYERWAKTWEFQALLKARAVAGDREVGEAYLAAVGPMVWEAASRENFVDDVQAMRRRVEAHIPNGEAGRQLKLGPGGLRDIEFSVQLLQLVHGRTDATLHSGTTLDALAALAAGGYVGRDDAAVLGAAYRLLRTLEHRIQLQRLRRTHLIPTSRAELRRLGRALGYRQDPAAGVEQAWRAEARQVRRLHERLFYRPLLNAVARLGTDDVRLTPDAARDRLLALGFRDPAGALRHLEALTEGVSRRAAIQRHLLPVMLGWFAEEIDPDGGLLAFRQVSETLGTTGWYLRLLRDEPQAAEYLARTLARSRFAAEVLRAAPDAVQILGEPGGLAPRSRSDIEHRMRVAAAGRKSVDEAVAAARQIRKIELFRIIVADLNDGLSAVRVGQALADLTDATIAVALDAVVRSEEARRGEPIGTDLLVVGMGRLGGRECGYSSDADVMFVHAPHLGVSETTAQAQALEVIKELRRVLEQPGPDPAIRLDADLRPEGKNGPLVRSLDSYRAYYDRWSSTWEAQALIRARPVAGNDDLAANFIDLIDPIRWPASGLDTTQVREIRRLKARMEAERLPRGGDRRTHFKLGTGGLSDVEWTVQLLQLEHAHNYPTLRTTSTLPALHALGQARLISSADQAILAEAWMRADRTRDAAMLFRGRPVDSIPADAREADGTARILGMPPGSGQELVENYRRQGRHARSVVDRLFYGEADVSDA</sequence>
<keyword evidence="6 7" id="KW-0511">Multifunctional enzyme</keyword>
<dbReference type="EC" id="2.7.7.89" evidence="7"/>
<feature type="domain" description="Glutamate-ammonia ligase adenylyltransferase repeated" evidence="8">
    <location>
        <begin position="104"/>
        <end position="338"/>
    </location>
</feature>
<evidence type="ECO:0000256" key="6">
    <source>
        <dbReference type="ARBA" id="ARBA00023268"/>
    </source>
</evidence>
<comment type="similarity">
    <text evidence="7">Belongs to the GlnE family.</text>
</comment>
<reference evidence="10 11" key="1">
    <citation type="journal article" date="2013" name="ISME J.">
        <title>A metabolic model for members of the genus Tetrasphaera involved in enhanced biological phosphorus removal.</title>
        <authorList>
            <person name="Kristiansen R."/>
            <person name="Nguyen H.T.T."/>
            <person name="Saunders A.M."/>
            <person name="Nielsen J.L."/>
            <person name="Wimmer R."/>
            <person name="Le V.Q."/>
            <person name="McIlroy S.J."/>
            <person name="Petrovski S."/>
            <person name="Seviour R.J."/>
            <person name="Calteau A."/>
            <person name="Nielsen K.L."/>
            <person name="Nielsen P.H."/>
        </authorList>
    </citation>
    <scope>NUCLEOTIDE SEQUENCE [LARGE SCALE GENOMIC DNA]</scope>
    <source>
        <strain evidence="10 11">Ben 74</strain>
    </source>
</reference>
<evidence type="ECO:0000256" key="5">
    <source>
        <dbReference type="ARBA" id="ARBA00022842"/>
    </source>
</evidence>
<dbReference type="GO" id="GO:0016874">
    <property type="term" value="F:ligase activity"/>
    <property type="evidence" value="ECO:0007669"/>
    <property type="project" value="UniProtKB-KW"/>
</dbReference>
<dbReference type="HAMAP" id="MF_00802">
    <property type="entry name" value="GlnE"/>
    <property type="match status" value="1"/>
</dbReference>
<dbReference type="InterPro" id="IPR005190">
    <property type="entry name" value="GlnE_rpt_dom"/>
</dbReference>
<keyword evidence="4 7" id="KW-0067">ATP-binding</keyword>
<dbReference type="PANTHER" id="PTHR30621">
    <property type="entry name" value="GLUTAMINE SYNTHETASE ADENYLYLTRANSFERASE"/>
    <property type="match status" value="1"/>
</dbReference>
<feature type="domain" description="Glutamate-ammonia ligase adenylyltransferase repeated" evidence="8">
    <location>
        <begin position="606"/>
        <end position="840"/>
    </location>
</feature>
<dbReference type="GO" id="GO:0008882">
    <property type="term" value="F:[glutamate-ammonia-ligase] adenylyltransferase activity"/>
    <property type="evidence" value="ECO:0007669"/>
    <property type="project" value="UniProtKB-UniRule"/>
</dbReference>
<feature type="domain" description="PII-uridylyltransferase/Glutamine-synthetase adenylyltransferase" evidence="9">
    <location>
        <begin position="865"/>
        <end position="1006"/>
    </location>
</feature>
<keyword evidence="2 7" id="KW-0548">Nucleotidyltransferase</keyword>
<feature type="region of interest" description="Adenylyl removase" evidence="7">
    <location>
        <begin position="1"/>
        <end position="504"/>
    </location>
</feature>
<evidence type="ECO:0000313" key="10">
    <source>
        <dbReference type="EMBL" id="CCI53851.1"/>
    </source>
</evidence>
<organism evidence="10 11">
    <name type="scientific">Nostocoides jenkinsii Ben 74</name>
    <dbReference type="NCBI Taxonomy" id="1193518"/>
    <lineage>
        <taxon>Bacteria</taxon>
        <taxon>Bacillati</taxon>
        <taxon>Actinomycetota</taxon>
        <taxon>Actinomycetes</taxon>
        <taxon>Micrococcales</taxon>
        <taxon>Intrasporangiaceae</taxon>
        <taxon>Nostocoides</taxon>
    </lineage>
</organism>
<dbReference type="InterPro" id="IPR013546">
    <property type="entry name" value="PII_UdlTrfase/GS_AdlTrfase"/>
</dbReference>
<dbReference type="STRING" id="1193518.BN13_50020"/>
<comment type="catalytic activity">
    <reaction evidence="7">
        <text>[glutamine synthetase]-O(4)-(5'-adenylyl)-L-tyrosine + phosphate = [glutamine synthetase]-L-tyrosine + ADP</text>
        <dbReference type="Rhea" id="RHEA:43716"/>
        <dbReference type="Rhea" id="RHEA-COMP:10660"/>
        <dbReference type="Rhea" id="RHEA-COMP:10661"/>
        <dbReference type="ChEBI" id="CHEBI:43474"/>
        <dbReference type="ChEBI" id="CHEBI:46858"/>
        <dbReference type="ChEBI" id="CHEBI:83624"/>
        <dbReference type="ChEBI" id="CHEBI:456216"/>
        <dbReference type="EC" id="2.7.7.89"/>
    </reaction>
</comment>
<evidence type="ECO:0000256" key="4">
    <source>
        <dbReference type="ARBA" id="ARBA00022840"/>
    </source>
</evidence>
<dbReference type="GO" id="GO:0005524">
    <property type="term" value="F:ATP binding"/>
    <property type="evidence" value="ECO:0007669"/>
    <property type="project" value="UniProtKB-UniRule"/>
</dbReference>